<organism evidence="8 9">
    <name type="scientific">Cryptococcus neoformans Tu259-1</name>
    <dbReference type="NCBI Taxonomy" id="1230072"/>
    <lineage>
        <taxon>Eukaryota</taxon>
        <taxon>Fungi</taxon>
        <taxon>Dikarya</taxon>
        <taxon>Basidiomycota</taxon>
        <taxon>Agaricomycotina</taxon>
        <taxon>Tremellomycetes</taxon>
        <taxon>Tremellales</taxon>
        <taxon>Cryptococcaceae</taxon>
        <taxon>Cryptococcus</taxon>
        <taxon>Cryptococcus neoformans species complex</taxon>
    </lineage>
</organism>
<comment type="caution">
    <text evidence="8">The sequence shown here is derived from an EMBL/GenBank/DDBJ whole genome shotgun (WGS) entry which is preliminary data.</text>
</comment>
<name>A0A854QK32_CRYNE</name>
<evidence type="ECO:0000313" key="9">
    <source>
        <dbReference type="Proteomes" id="UP000199727"/>
    </source>
</evidence>
<dbReference type="Pfam" id="PF00291">
    <property type="entry name" value="PALP"/>
    <property type="match status" value="1"/>
</dbReference>
<dbReference type="AlphaFoldDB" id="A0A854QK32"/>
<protein>
    <recommendedName>
        <fullName evidence="4">cystathionine beta-synthase</fullName>
        <ecNumber evidence="4">4.2.1.22</ecNumber>
    </recommendedName>
</protein>
<evidence type="ECO:0000256" key="5">
    <source>
        <dbReference type="ARBA" id="ARBA00022898"/>
    </source>
</evidence>
<dbReference type="GO" id="GO:0006535">
    <property type="term" value="P:cysteine biosynthetic process from serine"/>
    <property type="evidence" value="ECO:0007669"/>
    <property type="project" value="InterPro"/>
</dbReference>
<comment type="similarity">
    <text evidence="3">Belongs to the cysteine synthase/cystathionine beta-synthase family.</text>
</comment>
<dbReference type="InterPro" id="IPR001216">
    <property type="entry name" value="P-phosphate_BS"/>
</dbReference>
<dbReference type="FunFam" id="3.40.50.1100:FF:000118">
    <property type="entry name" value="Related to CYS4-cystathionine beta-synthase"/>
    <property type="match status" value="1"/>
</dbReference>
<gene>
    <name evidence="8" type="ORF">C361_00650</name>
</gene>
<dbReference type="InterPro" id="IPR001926">
    <property type="entry name" value="TrpB-like_PALP"/>
</dbReference>
<reference evidence="8 9" key="1">
    <citation type="submission" date="2017-06" db="EMBL/GenBank/DDBJ databases">
        <title>Global population genomics of the pathogenic fungus Cryptococcus neoformans var. grubii.</title>
        <authorList>
            <person name="Cuomo C."/>
            <person name="Litvintseva A."/>
            <person name="Chen Y."/>
            <person name="Young S."/>
            <person name="Zeng Q."/>
            <person name="Chapman S."/>
            <person name="Gujja S."/>
            <person name="Saif S."/>
            <person name="Birren B."/>
        </authorList>
    </citation>
    <scope>NUCLEOTIDE SEQUENCE [LARGE SCALE GENOMIC DNA]</scope>
    <source>
        <strain evidence="8 9">Tu259-1</strain>
    </source>
</reference>
<dbReference type="SUPFAM" id="SSF53686">
    <property type="entry name" value="Tryptophan synthase beta subunit-like PLP-dependent enzymes"/>
    <property type="match status" value="1"/>
</dbReference>
<dbReference type="CDD" id="cd01561">
    <property type="entry name" value="CBS_like"/>
    <property type="match status" value="1"/>
</dbReference>
<evidence type="ECO:0000256" key="6">
    <source>
        <dbReference type="ARBA" id="ARBA00047490"/>
    </source>
</evidence>
<dbReference type="Gene3D" id="3.40.50.1100">
    <property type="match status" value="2"/>
</dbReference>
<dbReference type="InterPro" id="IPR036052">
    <property type="entry name" value="TrpB-like_PALP_sf"/>
</dbReference>
<feature type="domain" description="Tryptophan synthase beta chain-like PALP" evidence="7">
    <location>
        <begin position="21"/>
        <end position="347"/>
    </location>
</feature>
<comment type="pathway">
    <text evidence="2">Amino-acid biosynthesis; L-cysteine biosynthesis; L-cysteine from L-homocysteine and L-serine: step 1/2.</text>
</comment>
<evidence type="ECO:0000259" key="7">
    <source>
        <dbReference type="Pfam" id="PF00291"/>
    </source>
</evidence>
<dbReference type="EMBL" id="AMKT01000010">
    <property type="protein sequence ID" value="OXG28996.1"/>
    <property type="molecule type" value="Genomic_DNA"/>
</dbReference>
<accession>A0A854QK32</accession>
<dbReference type="Proteomes" id="UP000199727">
    <property type="component" value="Unassembled WGS sequence"/>
</dbReference>
<dbReference type="PANTHER" id="PTHR10314">
    <property type="entry name" value="CYSTATHIONINE BETA-SYNTHASE"/>
    <property type="match status" value="1"/>
</dbReference>
<keyword evidence="5" id="KW-0663">Pyridoxal phosphate</keyword>
<sequence length="398" mass="42935">MSNSTTQPQHHWQGVLSSALDAVGHTPLIRLDRIAAEEGVKCNLLGKCEFFSAGGSVKDRIAKRMIEHAEKSGQLIPGKSVVIEPTSGNTGIGLALACALKGYKCIITLPAKMSLEKEVMLRALGAEIVRTPTEAAFDSPESHIGVARTLQQAIPDAVILDQYSNPNNPLSHYFGTYEEIMYALKTSNLPRKDMTLLVAGAGTGGTITGLARAIRDSEAHIYPSDSDCSNLSNGKSNGLYASRALILAVDPVGSILGGGEPGNYEVEGIGYDFFPDVLDREPQLIDEWLKTTDDESFEATKRLIKREGLFVGGSSGSASAGALRYLQSPAGRHIAEDPEANVVILFPDGVRNYMSKPWFLTENNAQEGWELRSKIKEAIGRDLGDVHGGRAINNFNRH</sequence>
<evidence type="ECO:0000313" key="8">
    <source>
        <dbReference type="EMBL" id="OXG28996.1"/>
    </source>
</evidence>
<comment type="cofactor">
    <cofactor evidence="1">
        <name>pyridoxal 5'-phosphate</name>
        <dbReference type="ChEBI" id="CHEBI:597326"/>
    </cofactor>
</comment>
<dbReference type="EC" id="4.2.1.22" evidence="4"/>
<evidence type="ECO:0000256" key="2">
    <source>
        <dbReference type="ARBA" id="ARBA00005003"/>
    </source>
</evidence>
<proteinExistence type="inferred from homology"/>
<dbReference type="PROSITE" id="PS00901">
    <property type="entry name" value="CYS_SYNTHASE"/>
    <property type="match status" value="1"/>
</dbReference>
<evidence type="ECO:0000256" key="1">
    <source>
        <dbReference type="ARBA" id="ARBA00001933"/>
    </source>
</evidence>
<dbReference type="GO" id="GO:0004122">
    <property type="term" value="F:cystathionine beta-synthase activity"/>
    <property type="evidence" value="ECO:0007669"/>
    <property type="project" value="UniProtKB-EC"/>
</dbReference>
<dbReference type="InterPro" id="IPR050214">
    <property type="entry name" value="Cys_Synth/Cystath_Beta-Synth"/>
</dbReference>
<comment type="catalytic activity">
    <reaction evidence="6">
        <text>L-homocysteine + L-serine = L,L-cystathionine + H2O</text>
        <dbReference type="Rhea" id="RHEA:10112"/>
        <dbReference type="ChEBI" id="CHEBI:15377"/>
        <dbReference type="ChEBI" id="CHEBI:33384"/>
        <dbReference type="ChEBI" id="CHEBI:58161"/>
        <dbReference type="ChEBI" id="CHEBI:58199"/>
        <dbReference type="EC" id="4.2.1.22"/>
    </reaction>
</comment>
<evidence type="ECO:0000256" key="3">
    <source>
        <dbReference type="ARBA" id="ARBA00007103"/>
    </source>
</evidence>
<evidence type="ECO:0000256" key="4">
    <source>
        <dbReference type="ARBA" id="ARBA00012041"/>
    </source>
</evidence>
<dbReference type="FunFam" id="3.40.50.1100:FF:000003">
    <property type="entry name" value="Cystathionine beta-synthase"/>
    <property type="match status" value="1"/>
</dbReference>
<dbReference type="OrthoDB" id="10259545at2759"/>